<evidence type="ECO:0000313" key="8">
    <source>
        <dbReference type="Proteomes" id="UP001314170"/>
    </source>
</evidence>
<dbReference type="GO" id="GO:0002161">
    <property type="term" value="F:aminoacyl-tRNA deacylase activity"/>
    <property type="evidence" value="ECO:0007669"/>
    <property type="project" value="InterPro"/>
</dbReference>
<dbReference type="Gene3D" id="3.90.740.10">
    <property type="entry name" value="Valyl/Leucyl/Isoleucyl-tRNA synthetase, editing domain"/>
    <property type="match status" value="1"/>
</dbReference>
<proteinExistence type="inferred from homology"/>
<keyword evidence="4" id="KW-0067">ATP-binding</keyword>
<protein>
    <submittedName>
        <fullName evidence="7">Uncharacterized protein</fullName>
    </submittedName>
</protein>
<evidence type="ECO:0000256" key="5">
    <source>
        <dbReference type="ARBA" id="ARBA00022917"/>
    </source>
</evidence>
<evidence type="ECO:0000256" key="2">
    <source>
        <dbReference type="ARBA" id="ARBA00022598"/>
    </source>
</evidence>
<sequence length="139" mass="15576">MDVLAPFPPKLGPLERKKRVPSCCYFETLGLCMFKQTHRTSQRSPNKSSWLVELVGSDLIGLPLNSPLSAHHLIYVLPKLIIQTEKGTGIVTSVPSDSLGDYMAMHDLKPKRDLREKFGVKDESAMPFDIVPILDIPEF</sequence>
<evidence type="ECO:0000256" key="4">
    <source>
        <dbReference type="ARBA" id="ARBA00022840"/>
    </source>
</evidence>
<comment type="caution">
    <text evidence="7">The sequence shown here is derived from an EMBL/GenBank/DDBJ whole genome shotgun (WGS) entry which is preliminary data.</text>
</comment>
<keyword evidence="8" id="KW-1185">Reference proteome</keyword>
<keyword evidence="3" id="KW-0547">Nucleotide-binding</keyword>
<dbReference type="PANTHER" id="PTHR45794:SF1">
    <property type="entry name" value="LEUCINE--TRNA LIGASE, CYTOPLASMIC"/>
    <property type="match status" value="1"/>
</dbReference>
<dbReference type="GO" id="GO:0004823">
    <property type="term" value="F:leucine-tRNA ligase activity"/>
    <property type="evidence" value="ECO:0007669"/>
    <property type="project" value="InterPro"/>
</dbReference>
<reference evidence="7 8" key="1">
    <citation type="submission" date="2024-01" db="EMBL/GenBank/DDBJ databases">
        <authorList>
            <person name="Waweru B."/>
        </authorList>
    </citation>
    <scope>NUCLEOTIDE SEQUENCE [LARGE SCALE GENOMIC DNA]</scope>
</reference>
<evidence type="ECO:0000256" key="6">
    <source>
        <dbReference type="ARBA" id="ARBA00023146"/>
    </source>
</evidence>
<dbReference type="InterPro" id="IPR009008">
    <property type="entry name" value="Val/Leu/Ile-tRNA-synth_edit"/>
</dbReference>
<organism evidence="7 8">
    <name type="scientific">Dovyalis caffra</name>
    <dbReference type="NCBI Taxonomy" id="77055"/>
    <lineage>
        <taxon>Eukaryota</taxon>
        <taxon>Viridiplantae</taxon>
        <taxon>Streptophyta</taxon>
        <taxon>Embryophyta</taxon>
        <taxon>Tracheophyta</taxon>
        <taxon>Spermatophyta</taxon>
        <taxon>Magnoliopsida</taxon>
        <taxon>eudicotyledons</taxon>
        <taxon>Gunneridae</taxon>
        <taxon>Pentapetalae</taxon>
        <taxon>rosids</taxon>
        <taxon>fabids</taxon>
        <taxon>Malpighiales</taxon>
        <taxon>Salicaceae</taxon>
        <taxon>Flacourtieae</taxon>
        <taxon>Dovyalis</taxon>
    </lineage>
</organism>
<evidence type="ECO:0000313" key="7">
    <source>
        <dbReference type="EMBL" id="CAK7341401.1"/>
    </source>
</evidence>
<keyword evidence="2" id="KW-0436">Ligase</keyword>
<dbReference type="EMBL" id="CAWUPB010001160">
    <property type="protein sequence ID" value="CAK7341401.1"/>
    <property type="molecule type" value="Genomic_DNA"/>
</dbReference>
<keyword evidence="6" id="KW-0030">Aminoacyl-tRNA synthetase</keyword>
<dbReference type="Proteomes" id="UP001314170">
    <property type="component" value="Unassembled WGS sequence"/>
</dbReference>
<dbReference type="InterPro" id="IPR004493">
    <property type="entry name" value="Leu-tRNA-synth_Ia_arc/euk"/>
</dbReference>
<dbReference type="AlphaFoldDB" id="A0AAV1S079"/>
<dbReference type="GO" id="GO:0005524">
    <property type="term" value="F:ATP binding"/>
    <property type="evidence" value="ECO:0007669"/>
    <property type="project" value="UniProtKB-KW"/>
</dbReference>
<name>A0AAV1S079_9ROSI</name>
<evidence type="ECO:0000256" key="1">
    <source>
        <dbReference type="ARBA" id="ARBA00005594"/>
    </source>
</evidence>
<dbReference type="PANTHER" id="PTHR45794">
    <property type="entry name" value="LEUCYL-TRNA SYNTHETASE"/>
    <property type="match status" value="1"/>
</dbReference>
<dbReference type="GO" id="GO:0006429">
    <property type="term" value="P:leucyl-tRNA aminoacylation"/>
    <property type="evidence" value="ECO:0007669"/>
    <property type="project" value="InterPro"/>
</dbReference>
<gene>
    <name evidence="7" type="ORF">DCAF_LOCUS16266</name>
</gene>
<evidence type="ECO:0000256" key="3">
    <source>
        <dbReference type="ARBA" id="ARBA00022741"/>
    </source>
</evidence>
<dbReference type="SUPFAM" id="SSF50677">
    <property type="entry name" value="ValRS/IleRS/LeuRS editing domain"/>
    <property type="match status" value="1"/>
</dbReference>
<keyword evidence="5" id="KW-0648">Protein biosynthesis</keyword>
<comment type="similarity">
    <text evidence="1">Belongs to the class-I aminoacyl-tRNA synthetase family.</text>
</comment>
<accession>A0AAV1S079</accession>